<dbReference type="EMBL" id="UINC01072973">
    <property type="protein sequence ID" value="SVC09002.1"/>
    <property type="molecule type" value="Genomic_DNA"/>
</dbReference>
<dbReference type="AlphaFoldDB" id="A0A382JCB2"/>
<dbReference type="Gene3D" id="3.30.160.150">
    <property type="entry name" value="Lipoprotein like domain"/>
    <property type="match status" value="1"/>
</dbReference>
<proteinExistence type="predicted"/>
<gene>
    <name evidence="1" type="ORF">METZ01_LOCUS261856</name>
</gene>
<name>A0A382JCB2_9ZZZZ</name>
<evidence type="ECO:0000313" key="1">
    <source>
        <dbReference type="EMBL" id="SVC09002.1"/>
    </source>
</evidence>
<reference evidence="1" key="1">
    <citation type="submission" date="2018-05" db="EMBL/GenBank/DDBJ databases">
        <authorList>
            <person name="Lanie J.A."/>
            <person name="Ng W.-L."/>
            <person name="Kazmierczak K.M."/>
            <person name="Andrzejewski T.M."/>
            <person name="Davidsen T.M."/>
            <person name="Wayne K.J."/>
            <person name="Tettelin H."/>
            <person name="Glass J.I."/>
            <person name="Rusch D."/>
            <person name="Podicherti R."/>
            <person name="Tsui H.-C.T."/>
            <person name="Winkler M.E."/>
        </authorList>
    </citation>
    <scope>NUCLEOTIDE SEQUENCE</scope>
</reference>
<organism evidence="1">
    <name type="scientific">marine metagenome</name>
    <dbReference type="NCBI Taxonomy" id="408172"/>
    <lineage>
        <taxon>unclassified sequences</taxon>
        <taxon>metagenomes</taxon>
        <taxon>ecological metagenomes</taxon>
    </lineage>
</organism>
<feature type="non-terminal residue" evidence="1">
    <location>
        <position position="1"/>
    </location>
</feature>
<protein>
    <submittedName>
        <fullName evidence="1">Uncharacterized protein</fullName>
    </submittedName>
</protein>
<accession>A0A382JCB2</accession>
<sequence length="152" mass="17411">GCGYKLREISQGLSGQTISVFFQNNAFNLSFVNQLNLQGGVKKIYFNQISEDADISINILEHKTTRYSVALGTGARTKEARIEYFLKISLSKQDNEKELILEIRDESNYPFDESKILAIEEIEKRLNENFFSNAISRINFSLLGLRYEDTPN</sequence>